<dbReference type="STRING" id="320787.CA2015_0531"/>
<dbReference type="InterPro" id="IPR023614">
    <property type="entry name" value="Porin_dom_sf"/>
</dbReference>
<reference evidence="1 2" key="1">
    <citation type="submission" date="2015-07" db="EMBL/GenBank/DDBJ databases">
        <authorList>
            <person name="Kim K.M."/>
        </authorList>
    </citation>
    <scope>NUCLEOTIDE SEQUENCE [LARGE SCALE GENOMIC DNA]</scope>
    <source>
        <strain evidence="1 2">KCTC 12363</strain>
    </source>
</reference>
<dbReference type="RefSeq" id="WP_048640485.1">
    <property type="nucleotide sequence ID" value="NZ_CP012040.1"/>
</dbReference>
<name>A0A0H4PB57_9BACT</name>
<keyword evidence="2" id="KW-1185">Reference proteome</keyword>
<proteinExistence type="predicted"/>
<dbReference type="Proteomes" id="UP000036520">
    <property type="component" value="Chromosome"/>
</dbReference>
<dbReference type="EMBL" id="CP012040">
    <property type="protein sequence ID" value="AKP49998.1"/>
    <property type="molecule type" value="Genomic_DNA"/>
</dbReference>
<organism evidence="1 2">
    <name type="scientific">Cyclobacterium amurskyense</name>
    <dbReference type="NCBI Taxonomy" id="320787"/>
    <lineage>
        <taxon>Bacteria</taxon>
        <taxon>Pseudomonadati</taxon>
        <taxon>Bacteroidota</taxon>
        <taxon>Cytophagia</taxon>
        <taxon>Cytophagales</taxon>
        <taxon>Cyclobacteriaceae</taxon>
        <taxon>Cyclobacterium</taxon>
    </lineage>
</organism>
<gene>
    <name evidence="1" type="ORF">CA2015_0531</name>
</gene>
<sequence length="453" mass="52264">MKKILTLLIGLFFWVSVYAQQDSTLWKPTLNVGLRSYFMRTSYWEDYKNDYAWGQMARIAFTSKLPHHFQVQAEYLGFLNILSSDLSVFDSRVSNLNRYEVGLFDVNHLDKTVFGKIGNLHLDYLRDNFQASLGRIEINSPFINAQDGRLSPTYVEGLNWNLRVNPRISFAQHLITGISPRSTGNWFDLGESIGMYPVGRDENGQGSDYSGNTRSDFINILDLKFRLNSASSLILNHTLVNNIYSAYLAQWDKNWELPNSSFQWITGLQTTIQHGIGNGGNEDIALRYKNPEDFHWILSGRIGIKSEKSLWHINYTKMQGEGRYLSPREWGKDPFYTFIPRERNEGLGQVDALSTYFQHAFPKKSLQLYSYMGMYFLPDPADATKNKYAMPSYAQANLGLRYNPKKWIEGLNLHLILMGKTALNQQDLRPAWVYNKVNLFHTNLILNYTFPGN</sequence>
<dbReference type="OrthoDB" id="862900at2"/>
<evidence type="ECO:0000313" key="1">
    <source>
        <dbReference type="EMBL" id="AKP49998.1"/>
    </source>
</evidence>
<evidence type="ECO:0008006" key="3">
    <source>
        <dbReference type="Google" id="ProtNLM"/>
    </source>
</evidence>
<dbReference type="AlphaFoldDB" id="A0A0H4PB57"/>
<accession>A0A0H4PB57</accession>
<dbReference type="KEGG" id="camu:CA2015_0531"/>
<evidence type="ECO:0000313" key="2">
    <source>
        <dbReference type="Proteomes" id="UP000036520"/>
    </source>
</evidence>
<protein>
    <recommendedName>
        <fullName evidence="3">Outer membrane porin, OprD family</fullName>
    </recommendedName>
</protein>
<dbReference type="Gene3D" id="2.40.160.10">
    <property type="entry name" value="Porin"/>
    <property type="match status" value="1"/>
</dbReference>
<dbReference type="PATRIC" id="fig|320787.5.peg.600"/>